<accession>A0ABX7FJ24</accession>
<evidence type="ECO:0000256" key="1">
    <source>
        <dbReference type="SAM" id="Phobius"/>
    </source>
</evidence>
<evidence type="ECO:0000313" key="2">
    <source>
        <dbReference type="EMBL" id="QRG66229.1"/>
    </source>
</evidence>
<feature type="transmembrane region" description="Helical" evidence="1">
    <location>
        <begin position="204"/>
        <end position="224"/>
    </location>
</feature>
<keyword evidence="3" id="KW-1185">Reference proteome</keyword>
<keyword evidence="1" id="KW-1133">Transmembrane helix</keyword>
<feature type="transmembrane region" description="Helical" evidence="1">
    <location>
        <begin position="172"/>
        <end position="197"/>
    </location>
</feature>
<gene>
    <name evidence="2" type="ORF">JNE38_22165</name>
</gene>
<proteinExistence type="predicted"/>
<feature type="transmembrane region" description="Helical" evidence="1">
    <location>
        <begin position="334"/>
        <end position="354"/>
    </location>
</feature>
<dbReference type="RefSeq" id="WP_203353295.1">
    <property type="nucleotide sequence ID" value="NZ_CP069127.1"/>
</dbReference>
<feature type="transmembrane region" description="Helical" evidence="1">
    <location>
        <begin position="105"/>
        <end position="122"/>
    </location>
</feature>
<keyword evidence="1" id="KW-0812">Transmembrane</keyword>
<name>A0ABX7FJ24_BRECH</name>
<evidence type="ECO:0000313" key="3">
    <source>
        <dbReference type="Proteomes" id="UP000596248"/>
    </source>
</evidence>
<sequence length="421" mass="47724">MRDTFIIISRSQSGSLSSRKEATTYKLATYLLLISVFLYGTSIPNLSLICLIPCLPLIYFLKHTKLTVSFLVDASLVFLFAFLYYTMCVLFEITSEDDWMESKMIFLIANMTLAYIIGYFLAQNFTNISVVIAVTVGGLFSYGLLSTASYVWNHLGEVSSNNYLITERAVPSFWNGGTINGPIIGIFFSLSICLISVIYSRINWFAKVCFLGLACTGIFFNLMLQNRSPIYAGVLAFSLATLMYVNRMRLTHKKLVVLIVLFCLMPLNLFFVDFSETKSLFDNPFMERLISEGLDTPRYELWYKGLVGLVEHPMGGAKTDFSPFDYAHNLWLDVGWYVGVIPMLLLLLIQLKHVPYLLSFLKNKPHQSYGVIGISVSFLVAMMVEPTLIASYTYVTLFFFFIGYMKGIHLHGDLAGKEERE</sequence>
<keyword evidence="1" id="KW-0472">Membrane</keyword>
<reference evidence="2 3" key="1">
    <citation type="submission" date="2021-01" db="EMBL/GenBank/DDBJ databases">
        <title>Identification of strong promoters based on the transcriptome of Brevibacillus choshinensis.</title>
        <authorList>
            <person name="Yao D."/>
            <person name="Zhang K."/>
            <person name="Wu J."/>
        </authorList>
    </citation>
    <scope>NUCLEOTIDE SEQUENCE [LARGE SCALE GENOMIC DNA]</scope>
    <source>
        <strain evidence="2 3">HPD31-SP3</strain>
    </source>
</reference>
<feature type="transmembrane region" description="Helical" evidence="1">
    <location>
        <begin position="129"/>
        <end position="152"/>
    </location>
</feature>
<protein>
    <recommendedName>
        <fullName evidence="4">Ligase</fullName>
    </recommendedName>
</protein>
<feature type="transmembrane region" description="Helical" evidence="1">
    <location>
        <begin position="230"/>
        <end position="246"/>
    </location>
</feature>
<organism evidence="2 3">
    <name type="scientific">Brevibacillus choshinensis</name>
    <dbReference type="NCBI Taxonomy" id="54911"/>
    <lineage>
        <taxon>Bacteria</taxon>
        <taxon>Bacillati</taxon>
        <taxon>Bacillota</taxon>
        <taxon>Bacilli</taxon>
        <taxon>Bacillales</taxon>
        <taxon>Paenibacillaceae</taxon>
        <taxon>Brevibacillus</taxon>
    </lineage>
</organism>
<dbReference type="Proteomes" id="UP000596248">
    <property type="component" value="Chromosome"/>
</dbReference>
<feature type="transmembrane region" description="Helical" evidence="1">
    <location>
        <begin position="30"/>
        <end position="59"/>
    </location>
</feature>
<dbReference type="EMBL" id="CP069127">
    <property type="protein sequence ID" value="QRG66229.1"/>
    <property type="molecule type" value="Genomic_DNA"/>
</dbReference>
<evidence type="ECO:0008006" key="4">
    <source>
        <dbReference type="Google" id="ProtNLM"/>
    </source>
</evidence>
<feature type="transmembrane region" description="Helical" evidence="1">
    <location>
        <begin position="66"/>
        <end position="85"/>
    </location>
</feature>
<feature type="transmembrane region" description="Helical" evidence="1">
    <location>
        <begin position="255"/>
        <end position="272"/>
    </location>
</feature>
<feature type="transmembrane region" description="Helical" evidence="1">
    <location>
        <begin position="366"/>
        <end position="383"/>
    </location>
</feature>